<dbReference type="Pfam" id="PF14355">
    <property type="entry name" value="Abi_C"/>
    <property type="match status" value="1"/>
</dbReference>
<proteinExistence type="predicted"/>
<evidence type="ECO:0000313" key="2">
    <source>
        <dbReference type="EMBL" id="AXV81686.1"/>
    </source>
</evidence>
<gene>
    <name evidence="2" type="ORF">CJO77_09095</name>
</gene>
<feature type="domain" description="Abortive infection protein-like C-terminal" evidence="1">
    <location>
        <begin position="191"/>
        <end position="265"/>
    </location>
</feature>
<accession>A0AAD0S652</accession>
<evidence type="ECO:0000313" key="3">
    <source>
        <dbReference type="Proteomes" id="UP000261758"/>
    </source>
</evidence>
<evidence type="ECO:0000259" key="1">
    <source>
        <dbReference type="Pfam" id="PF14355"/>
    </source>
</evidence>
<reference evidence="2 3" key="1">
    <citation type="submission" date="2017-08" db="EMBL/GenBank/DDBJ databases">
        <title>Genome sequences of Ralstonia solanacearum Species Complex (RSSC) isolated from Potato bacterial wilts in Korea.</title>
        <authorList>
            <person name="Cho H."/>
            <person name="Song E.-S."/>
            <person name="Lee Y.K."/>
            <person name="Lee S."/>
            <person name="Lee S.-W."/>
            <person name="Jo A."/>
            <person name="Kim J.-G."/>
            <person name="Hwang I."/>
        </authorList>
    </citation>
    <scope>NUCLEOTIDE SEQUENCE [LARGE SCALE GENOMIC DNA]</scope>
    <source>
        <strain evidence="2 3">T98</strain>
    </source>
</reference>
<dbReference type="InterPro" id="IPR026001">
    <property type="entry name" value="Abi-like_C"/>
</dbReference>
<dbReference type="EMBL" id="CP022759">
    <property type="protein sequence ID" value="AXV81686.1"/>
    <property type="molecule type" value="Genomic_DNA"/>
</dbReference>
<organism evidence="2 3">
    <name type="scientific">Ralstonia solanacearum</name>
    <name type="common">Pseudomonas solanacearum</name>
    <dbReference type="NCBI Taxonomy" id="305"/>
    <lineage>
        <taxon>Bacteria</taxon>
        <taxon>Pseudomonadati</taxon>
        <taxon>Pseudomonadota</taxon>
        <taxon>Betaproteobacteria</taxon>
        <taxon>Burkholderiales</taxon>
        <taxon>Burkholderiaceae</taxon>
        <taxon>Ralstonia</taxon>
        <taxon>Ralstonia solanacearum species complex</taxon>
    </lineage>
</organism>
<name>A0AAD0S652_RALSL</name>
<protein>
    <recommendedName>
        <fullName evidence="1">Abortive infection protein-like C-terminal domain-containing protein</fullName>
    </recommendedName>
</protein>
<dbReference type="Proteomes" id="UP000261758">
    <property type="component" value="Chromosome"/>
</dbReference>
<sequence>MSREFISKATRNEFREVLVGSTLREIDMFFEAGGLSPKAGYEPPVGGQRRSSVETYYANIDFSSPADTRKLLVTYEEIIEDLQRAQDAAPNDKLRATINSLLRRMERDGFRYENGHFTSDSLAAAIVHAPTLVRLTEESIQEHVEKARHKIANGDAAGAIANAYTLVEEFLKQLLRKTGTAFNESEGDIRALYKAVAAPLHLDPKGDSLENYIKTILEGLQRQIAGLFEVANKASDRHARRYNPAPHHAKLAVNAAFTLCEFLLESFEYQQKKNQRPAS</sequence>
<dbReference type="AlphaFoldDB" id="A0AAD0S652"/>
<dbReference type="RefSeq" id="WP_118869540.1">
    <property type="nucleotide sequence ID" value="NZ_CP022759.1"/>
</dbReference>